<comment type="caution">
    <text evidence="3">The sequence shown here is derived from an EMBL/GenBank/DDBJ whole genome shotgun (WGS) entry which is preliminary data.</text>
</comment>
<organism evidence="3 4">
    <name type="scientific">Chitinophaga solisilvae</name>
    <dbReference type="NCBI Taxonomy" id="1233460"/>
    <lineage>
        <taxon>Bacteria</taxon>
        <taxon>Pseudomonadati</taxon>
        <taxon>Bacteroidota</taxon>
        <taxon>Chitinophagia</taxon>
        <taxon>Chitinophagales</taxon>
        <taxon>Chitinophagaceae</taxon>
        <taxon>Chitinophaga</taxon>
    </lineage>
</organism>
<keyword evidence="2" id="KW-0732">Signal</keyword>
<gene>
    <name evidence="3" type="ORF">ECE50_001725</name>
</gene>
<dbReference type="Gene3D" id="2.60.40.740">
    <property type="match status" value="1"/>
</dbReference>
<reference evidence="3" key="1">
    <citation type="submission" date="2020-05" db="EMBL/GenBank/DDBJ databases">
        <title>Chitinophaga laudate sp. nov., isolated from a tropical peat swamp.</title>
        <authorList>
            <person name="Goh C.B.S."/>
            <person name="Lee M.S."/>
            <person name="Parimannan S."/>
            <person name="Pasbakhsh P."/>
            <person name="Yule C.M."/>
            <person name="Rajandas H."/>
            <person name="Loke S."/>
            <person name="Croft L."/>
            <person name="Tan J.B.L."/>
        </authorList>
    </citation>
    <scope>NUCLEOTIDE SEQUENCE</scope>
    <source>
        <strain evidence="3">Mgbs1</strain>
    </source>
</reference>
<accession>A0A9Q5CWB3</accession>
<evidence type="ECO:0008006" key="5">
    <source>
        <dbReference type="Google" id="ProtNLM"/>
    </source>
</evidence>
<evidence type="ECO:0000313" key="4">
    <source>
        <dbReference type="Proteomes" id="UP000281028"/>
    </source>
</evidence>
<evidence type="ECO:0000313" key="3">
    <source>
        <dbReference type="EMBL" id="NSL85531.1"/>
    </source>
</evidence>
<dbReference type="OrthoDB" id="7794186at2"/>
<evidence type="ECO:0000256" key="1">
    <source>
        <dbReference type="SAM" id="MobiDB-lite"/>
    </source>
</evidence>
<feature type="chain" id="PRO_5040475558" description="Secreted protein (Por secretion system target)" evidence="2">
    <location>
        <begin position="19"/>
        <end position="1382"/>
    </location>
</feature>
<feature type="region of interest" description="Disordered" evidence="1">
    <location>
        <begin position="1284"/>
        <end position="1306"/>
    </location>
</feature>
<sequence length="1382" mass="148070">MLRRTVLFTLILFCTAVAQLKSQTVVVRMKVTTLDINYEIDGGRSYGARFEFYRFTGAGLQNIVVGDNCVKTAWHVKKAVSGPANVSGDLTTMYVDINTPITIKMLSHHEREPGHSGNDECTSQGDDSWYYYTDNTINLTSYQPGTVNQLVWSHYGPQTHAIAYIELYYTILPPAAPTGVGTTFNNICPNEDLTLTTSIPGNPWGLQYDWEYYIEGDDVWIPNPNYCSPQDCAAQTEYDDWGNIIYQPGCCNEDPEILVPNWRSLRRDAGSQITVNMQSIIGPRNDLMNIRYRVMARNPSGPAGDWNRPNYSSWSQSSVPFYFKISPPQSAGAETTPSCPQTPNGKITLKNVTGKSDGEYLLIIRKGLNNMAKCNPDKPTGQPGETACLRDVYDYAVFPRDSAKYIRNGNDITLINIPKGDYTVLLANPGDATGLCYTGYNASVGELPVLHASLSDVSNVSCYHAGDGSVTAVSNGGSGAVTFTLQQQGNTVGTNTTGTFEHLAPGDYTLTATDECRQEIAPMPFTITQPAAISFTVSANQPTCNQPGNGVINVTDITHSKGAYDRFSGNYRFVLRKDGQPVKEEAATTAFQWQIPDLGHGNYDIVLTDAAVTTCNAYTQHVTLTPAPDFMLGTPVTAPVSCNGGANGAITLSASGRPGGYIYYLSDGGLPAPMSNSTGQFPGLAAGSYTAAVTSALAGCADRYQLPAPVVITQPDAINIRVTATDISCFNAADGAISGVVTGGITPYEYQWEWLTGADWNPLGPPGTDKVTIAAAGSYRLHIYDKKGCDNISATVIVKEPALLQITKAVAGFITCYGEKVAFSVEAAGGNGQYTWLAHDNGNGYTPFTAADRFGPGSWMVKVTDQKNCAAEVTQPLQITAPPAPLAFTAALTDYNGFNISCHGGNDAWITLTATGGNGQQYNGYAYSLANDVYQSSNLLSLVSAGNYTLKVKDGRGCVVSRPVTVTEPAAFVGLKVSDNAGVICASDRNGTFTITAEGGVSPYRYSIGGGSYQSSPVFSNLAPGRYHIMVKDANTCGNETDVTVASKYTPLLTTVSTHDVSCFGGSDGSVTLDVSGSAAPYSFVWSPGPAAGKDLVSVKAGSYQVAITDMAGCTGTASAVINEPAAPLTAVVTARPVCYGAPDGIIQITAAGGTMPYSYSLGGSWQQQPLFHKGPGEHTVTVKDSKGCTTTGKALITLQNSRVDPNFLVSTLQNAMDTLVVSDVSLPKPDSLQWSFDPRAVILRGGNTPLIRFSREDTYWLQLTAWYNGCDYTVKKEIRVKPYDPDATPATSTDDGTIISAGLSPNPNNGQFRAVVKLKKRQRVALFINDIRGREWYRLTIQDVKDMDQAIQLPGDAASGMYILRVVAESDIREIPFVIQQ</sequence>
<evidence type="ECO:0000256" key="2">
    <source>
        <dbReference type="SAM" id="SignalP"/>
    </source>
</evidence>
<dbReference type="Proteomes" id="UP000281028">
    <property type="component" value="Unassembled WGS sequence"/>
</dbReference>
<protein>
    <recommendedName>
        <fullName evidence="5">Secreted protein (Por secretion system target)</fullName>
    </recommendedName>
</protein>
<dbReference type="Pfam" id="PF13573">
    <property type="entry name" value="SprB"/>
    <property type="match status" value="5"/>
</dbReference>
<feature type="signal peptide" evidence="2">
    <location>
        <begin position="1"/>
        <end position="18"/>
    </location>
</feature>
<dbReference type="EMBL" id="RIAR02000001">
    <property type="protein sequence ID" value="NSL85531.1"/>
    <property type="molecule type" value="Genomic_DNA"/>
</dbReference>
<keyword evidence="4" id="KW-1185">Reference proteome</keyword>
<name>A0A9Q5CWB3_9BACT</name>
<feature type="compositionally biased region" description="Low complexity" evidence="1">
    <location>
        <begin position="1286"/>
        <end position="1298"/>
    </location>
</feature>
<dbReference type="InterPro" id="IPR025667">
    <property type="entry name" value="SprB_repeat"/>
</dbReference>
<proteinExistence type="predicted"/>